<reference evidence="2" key="2">
    <citation type="journal article" date="2023" name="IMA Fungus">
        <title>Comparative genomic study of the Penicillium genus elucidates a diverse pangenome and 15 lateral gene transfer events.</title>
        <authorList>
            <person name="Petersen C."/>
            <person name="Sorensen T."/>
            <person name="Nielsen M.R."/>
            <person name="Sondergaard T.E."/>
            <person name="Sorensen J.L."/>
            <person name="Fitzpatrick D.A."/>
            <person name="Frisvad J.C."/>
            <person name="Nielsen K.L."/>
        </authorList>
    </citation>
    <scope>NUCLEOTIDE SEQUENCE</scope>
    <source>
        <strain evidence="2">IBT 29864</strain>
    </source>
</reference>
<comment type="caution">
    <text evidence="2">The sequence shown here is derived from an EMBL/GenBank/DDBJ whole genome shotgun (WGS) entry which is preliminary data.</text>
</comment>
<keyword evidence="1" id="KW-0812">Transmembrane</keyword>
<feature type="transmembrane region" description="Helical" evidence="1">
    <location>
        <begin position="18"/>
        <end position="39"/>
    </location>
</feature>
<reference evidence="2" key="1">
    <citation type="submission" date="2022-11" db="EMBL/GenBank/DDBJ databases">
        <authorList>
            <person name="Petersen C."/>
        </authorList>
    </citation>
    <scope>NUCLEOTIDE SEQUENCE</scope>
    <source>
        <strain evidence="2">IBT 29864</strain>
    </source>
</reference>
<accession>A0A9W9RRL5</accession>
<organism evidence="2 3">
    <name type="scientific">Penicillium cataractarum</name>
    <dbReference type="NCBI Taxonomy" id="2100454"/>
    <lineage>
        <taxon>Eukaryota</taxon>
        <taxon>Fungi</taxon>
        <taxon>Dikarya</taxon>
        <taxon>Ascomycota</taxon>
        <taxon>Pezizomycotina</taxon>
        <taxon>Eurotiomycetes</taxon>
        <taxon>Eurotiomycetidae</taxon>
        <taxon>Eurotiales</taxon>
        <taxon>Aspergillaceae</taxon>
        <taxon>Penicillium</taxon>
    </lineage>
</organism>
<name>A0A9W9RRL5_9EURO</name>
<keyword evidence="1" id="KW-0472">Membrane</keyword>
<sequence>MGSPILVSGIRELDPETLAWFICGLLTFELVLASVLDLVPLFKTYRKLRDVVLTRKRQGSEGITGEKEE</sequence>
<dbReference type="EMBL" id="JAPZBS010000008">
    <property type="protein sequence ID" value="KAJ5363989.1"/>
    <property type="molecule type" value="Genomic_DNA"/>
</dbReference>
<proteinExistence type="predicted"/>
<evidence type="ECO:0000313" key="3">
    <source>
        <dbReference type="Proteomes" id="UP001147782"/>
    </source>
</evidence>
<evidence type="ECO:0000313" key="2">
    <source>
        <dbReference type="EMBL" id="KAJ5363989.1"/>
    </source>
</evidence>
<gene>
    <name evidence="2" type="ORF">N7496_009702</name>
</gene>
<evidence type="ECO:0000256" key="1">
    <source>
        <dbReference type="SAM" id="Phobius"/>
    </source>
</evidence>
<protein>
    <submittedName>
        <fullName evidence="2">Uncharacterized protein</fullName>
    </submittedName>
</protein>
<keyword evidence="1" id="KW-1133">Transmembrane helix</keyword>
<keyword evidence="3" id="KW-1185">Reference proteome</keyword>
<dbReference type="AlphaFoldDB" id="A0A9W9RRL5"/>
<dbReference type="RefSeq" id="XP_056551615.1">
    <property type="nucleotide sequence ID" value="XM_056702615.1"/>
</dbReference>
<dbReference type="GeneID" id="81441794"/>
<dbReference type="Proteomes" id="UP001147782">
    <property type="component" value="Unassembled WGS sequence"/>
</dbReference>